<proteinExistence type="predicted"/>
<reference evidence="3 4" key="1">
    <citation type="submission" date="2020-04" db="EMBL/GenBank/DDBJ databases">
        <title>Whole-genome sequencing of Vibrio spp. from China reveals different genetic environments of blaCTX-M-14 among diverse lineages.</title>
        <authorList>
            <person name="Zheng Z."/>
            <person name="Ye L."/>
            <person name="Chen S."/>
        </authorList>
    </citation>
    <scope>NUCLEOTIDE SEQUENCE [LARGE SCALE GENOMIC DNA]</scope>
    <source>
        <strain evidence="3 4">Vb0551</strain>
    </source>
</reference>
<comment type="caution">
    <text evidence="3">The sequence shown here is derived from an EMBL/GenBank/DDBJ whole genome shotgun (WGS) entry which is preliminary data.</text>
</comment>
<dbReference type="PANTHER" id="PTHR10099">
    <property type="entry name" value="PHOSPHORIBOSYLFORMYLGLYCINAMIDINE SYNTHASE"/>
    <property type="match status" value="1"/>
</dbReference>
<dbReference type="InterPro" id="IPR036676">
    <property type="entry name" value="PurM-like_C_sf"/>
</dbReference>
<evidence type="ECO:0000259" key="2">
    <source>
        <dbReference type="Pfam" id="PF02769"/>
    </source>
</evidence>
<gene>
    <name evidence="3" type="ORF">HKB16_14995</name>
</gene>
<dbReference type="Proteomes" id="UP000518904">
    <property type="component" value="Unassembled WGS sequence"/>
</dbReference>
<organism evidence="3 4">
    <name type="scientific">Vibrio parahaemolyticus</name>
    <dbReference type="NCBI Taxonomy" id="670"/>
    <lineage>
        <taxon>Bacteria</taxon>
        <taxon>Pseudomonadati</taxon>
        <taxon>Pseudomonadota</taxon>
        <taxon>Gammaproteobacteria</taxon>
        <taxon>Vibrionales</taxon>
        <taxon>Vibrionaceae</taxon>
        <taxon>Vibrio</taxon>
    </lineage>
</organism>
<feature type="non-terminal residue" evidence="3">
    <location>
        <position position="81"/>
    </location>
</feature>
<dbReference type="GO" id="GO:0004642">
    <property type="term" value="F:phosphoribosylformylglycinamidine synthase activity"/>
    <property type="evidence" value="ECO:0007669"/>
    <property type="project" value="TreeGrafter"/>
</dbReference>
<dbReference type="GO" id="GO:0006164">
    <property type="term" value="P:purine nucleotide biosynthetic process"/>
    <property type="evidence" value="ECO:0007669"/>
    <property type="project" value="TreeGrafter"/>
</dbReference>
<dbReference type="PANTHER" id="PTHR10099:SF1">
    <property type="entry name" value="PHOSPHORIBOSYLFORMYLGLYCINAMIDINE SYNTHASE"/>
    <property type="match status" value="1"/>
</dbReference>
<evidence type="ECO:0000313" key="3">
    <source>
        <dbReference type="EMBL" id="NMU84192.1"/>
    </source>
</evidence>
<evidence type="ECO:0000313" key="4">
    <source>
        <dbReference type="Proteomes" id="UP000518904"/>
    </source>
</evidence>
<dbReference type="AlphaFoldDB" id="A0A7Y0SIR4"/>
<dbReference type="GO" id="GO:0005737">
    <property type="term" value="C:cytoplasm"/>
    <property type="evidence" value="ECO:0007669"/>
    <property type="project" value="TreeGrafter"/>
</dbReference>
<feature type="non-terminal residue" evidence="3">
    <location>
        <position position="1"/>
    </location>
</feature>
<feature type="domain" description="PurM-like C-terminal" evidence="2">
    <location>
        <begin position="4"/>
        <end position="80"/>
    </location>
</feature>
<sequence length="81" mass="8968">QSAEDLDFASVQRENPEMERRCQEVIDRCWQLGDDNPIAFIHDVGAGGISNALPELVDDGERGGKFQLRDVPNDEPGMSPL</sequence>
<dbReference type="Gene3D" id="3.90.650.10">
    <property type="entry name" value="PurM-like C-terminal domain"/>
    <property type="match status" value="1"/>
</dbReference>
<dbReference type="SUPFAM" id="SSF56042">
    <property type="entry name" value="PurM C-terminal domain-like"/>
    <property type="match status" value="1"/>
</dbReference>
<dbReference type="EMBL" id="JABCLB010001503">
    <property type="protein sequence ID" value="NMU84192.1"/>
    <property type="molecule type" value="Genomic_DNA"/>
</dbReference>
<feature type="compositionally biased region" description="Basic and acidic residues" evidence="1">
    <location>
        <begin position="60"/>
        <end position="72"/>
    </location>
</feature>
<accession>A0A7Y0SIR4</accession>
<evidence type="ECO:0000256" key="1">
    <source>
        <dbReference type="SAM" id="MobiDB-lite"/>
    </source>
</evidence>
<feature type="region of interest" description="Disordered" evidence="1">
    <location>
        <begin position="60"/>
        <end position="81"/>
    </location>
</feature>
<protein>
    <recommendedName>
        <fullName evidence="2">PurM-like C-terminal domain-containing protein</fullName>
    </recommendedName>
</protein>
<name>A0A7Y0SIR4_VIBPH</name>
<dbReference type="InterPro" id="IPR010918">
    <property type="entry name" value="PurM-like_C_dom"/>
</dbReference>
<dbReference type="Pfam" id="PF02769">
    <property type="entry name" value="AIRS_C"/>
    <property type="match status" value="1"/>
</dbReference>